<comment type="caution">
    <text evidence="2">The sequence shown here is derived from an EMBL/GenBank/DDBJ whole genome shotgun (WGS) entry which is preliminary data.</text>
</comment>
<name>A0ABP9DAV6_9ACTN</name>
<evidence type="ECO:0000313" key="2">
    <source>
        <dbReference type="EMBL" id="GAA4830265.1"/>
    </source>
</evidence>
<dbReference type="EMBL" id="BAABIS010000001">
    <property type="protein sequence ID" value="GAA4830265.1"/>
    <property type="molecule type" value="Genomic_DNA"/>
</dbReference>
<feature type="region of interest" description="Disordered" evidence="1">
    <location>
        <begin position="81"/>
        <end position="101"/>
    </location>
</feature>
<reference evidence="4" key="2">
    <citation type="journal article" date="2019" name="Int. J. Syst. Evol. Microbiol.">
        <title>The Global Catalogue of Microorganisms (GCM) 10K type strain sequencing project: providing services to taxonomists for standard genome sequencing and annotation.</title>
        <authorList>
            <consortium name="The Broad Institute Genomics Platform"/>
            <consortium name="The Broad Institute Genome Sequencing Center for Infectious Disease"/>
            <person name="Wu L."/>
            <person name="Ma J."/>
        </authorList>
    </citation>
    <scope>NUCLEOTIDE SEQUENCE [LARGE SCALE GENOMIC DNA]</scope>
    <source>
        <strain evidence="4">JCM 13006</strain>
    </source>
</reference>
<organism evidence="2 4">
    <name type="scientific">Kitasatospora terrestris</name>
    <dbReference type="NCBI Taxonomy" id="258051"/>
    <lineage>
        <taxon>Bacteria</taxon>
        <taxon>Bacillati</taxon>
        <taxon>Actinomycetota</taxon>
        <taxon>Actinomycetes</taxon>
        <taxon>Kitasatosporales</taxon>
        <taxon>Streptomycetaceae</taxon>
        <taxon>Kitasatospora</taxon>
    </lineage>
</organism>
<sequence>MGTSVQRAAPRSRLPSGHHRRGSKRCCGIAPGPCFRWWAGSRAVRSKACKYAAERMRRPWDAVAAALPFANRDLQGSVCRRPGPVMAPPERSYPFGGGLVE</sequence>
<accession>A0ABP9DAV6</accession>
<evidence type="ECO:0000256" key="1">
    <source>
        <dbReference type="SAM" id="MobiDB-lite"/>
    </source>
</evidence>
<protein>
    <submittedName>
        <fullName evidence="2">Uncharacterized protein</fullName>
    </submittedName>
</protein>
<reference evidence="2" key="3">
    <citation type="submission" date="2023-12" db="EMBL/GenBank/DDBJ databases">
        <authorList>
            <person name="Sun Q."/>
            <person name="Inoue M."/>
        </authorList>
    </citation>
    <scope>NUCLEOTIDE SEQUENCE</scope>
    <source>
        <strain evidence="2">JCM 13006</strain>
    </source>
</reference>
<keyword evidence="4" id="KW-1185">Reference proteome</keyword>
<feature type="region of interest" description="Disordered" evidence="1">
    <location>
        <begin position="1"/>
        <end position="23"/>
    </location>
</feature>
<dbReference type="EMBL" id="BAABIS010000001">
    <property type="protein sequence ID" value="GAA4885826.1"/>
    <property type="molecule type" value="Genomic_DNA"/>
</dbReference>
<gene>
    <name evidence="2" type="ORF">GCM10023235_00250</name>
    <name evidence="3" type="ORF">GCM10023235_78660</name>
</gene>
<proteinExistence type="predicted"/>
<reference evidence="2" key="1">
    <citation type="journal article" date="2014" name="Int. J. Syst. Evol. Microbiol.">
        <title>Complete genome of a new Firmicutes species belonging to the dominant human colonic microbiota ('Ruminococcus bicirculans') reveals two chromosomes and a selective capacity to utilize plant glucans.</title>
        <authorList>
            <consortium name="NISC Comparative Sequencing Program"/>
            <person name="Wegmann U."/>
            <person name="Louis P."/>
            <person name="Goesmann A."/>
            <person name="Henrissat B."/>
            <person name="Duncan S.H."/>
            <person name="Flint H.J."/>
        </authorList>
    </citation>
    <scope>NUCLEOTIDE SEQUENCE</scope>
    <source>
        <strain evidence="2">JCM 13006</strain>
    </source>
</reference>
<evidence type="ECO:0000313" key="4">
    <source>
        <dbReference type="Proteomes" id="UP001501752"/>
    </source>
</evidence>
<evidence type="ECO:0000313" key="3">
    <source>
        <dbReference type="EMBL" id="GAA4885826.1"/>
    </source>
</evidence>
<dbReference type="Proteomes" id="UP001501752">
    <property type="component" value="Unassembled WGS sequence"/>
</dbReference>